<protein>
    <recommendedName>
        <fullName evidence="1">GH18 domain-containing protein</fullName>
    </recommendedName>
</protein>
<organism evidence="2">
    <name type="scientific">viral metagenome</name>
    <dbReference type="NCBI Taxonomy" id="1070528"/>
    <lineage>
        <taxon>unclassified sequences</taxon>
        <taxon>metagenomes</taxon>
        <taxon>organismal metagenomes</taxon>
    </lineage>
</organism>
<accession>A0A6C0E7V1</accession>
<dbReference type="SUPFAM" id="SSF51445">
    <property type="entry name" value="(Trans)glycosidases"/>
    <property type="match status" value="1"/>
</dbReference>
<feature type="domain" description="GH18" evidence="1">
    <location>
        <begin position="6"/>
        <end position="266"/>
    </location>
</feature>
<dbReference type="AlphaFoldDB" id="A0A6C0E7V1"/>
<dbReference type="PROSITE" id="PS51910">
    <property type="entry name" value="GH18_2"/>
    <property type="match status" value="1"/>
</dbReference>
<dbReference type="EMBL" id="MN739749">
    <property type="protein sequence ID" value="QHT24822.1"/>
    <property type="molecule type" value="Genomic_DNA"/>
</dbReference>
<dbReference type="Gene3D" id="3.20.20.80">
    <property type="entry name" value="Glycosidases"/>
    <property type="match status" value="1"/>
</dbReference>
<dbReference type="GO" id="GO:0005975">
    <property type="term" value="P:carbohydrate metabolic process"/>
    <property type="evidence" value="ECO:0007669"/>
    <property type="project" value="InterPro"/>
</dbReference>
<dbReference type="InterPro" id="IPR001223">
    <property type="entry name" value="Glyco_hydro18_cat"/>
</dbReference>
<evidence type="ECO:0000313" key="2">
    <source>
        <dbReference type="EMBL" id="QHT24822.1"/>
    </source>
</evidence>
<proteinExistence type="predicted"/>
<sequence length="282" mass="32100">MSIQNKRIIYYYQTFTGLNSILHQYPETTHIHLSSIHFGNNSDGTPYIHLNDNDPEDKVFDPVWIDIKNANNLGIQIILMIGGAGGGFSALFDNFEIYYDLLKNTLQKHPEITGIDLDIEEDVLLTNVRMLIKRLKTDFPQFIIAMAPLPCSLSSDQPGMGGFSYKDLYTSPEGQYIDYFNGQFYGSFMPQDYIDCITNGYPENKVVMGMIFDQDFDQVCQTLMILSEKYKQIGGSFVWEYFQSPPSGQNDPGKWAKIMNTIFNGVKFNGVKFNDVITQETA</sequence>
<name>A0A6C0E7V1_9ZZZZ</name>
<dbReference type="InterPro" id="IPR017853">
    <property type="entry name" value="GH"/>
</dbReference>
<reference evidence="2" key="1">
    <citation type="journal article" date="2020" name="Nature">
        <title>Giant virus diversity and host interactions through global metagenomics.</title>
        <authorList>
            <person name="Schulz F."/>
            <person name="Roux S."/>
            <person name="Paez-Espino D."/>
            <person name="Jungbluth S."/>
            <person name="Walsh D.A."/>
            <person name="Denef V.J."/>
            <person name="McMahon K.D."/>
            <person name="Konstantinidis K.T."/>
            <person name="Eloe-Fadrosh E.A."/>
            <person name="Kyrpides N.C."/>
            <person name="Woyke T."/>
        </authorList>
    </citation>
    <scope>NUCLEOTIDE SEQUENCE</scope>
    <source>
        <strain evidence="2">GVMAG-M-3300023179-150</strain>
    </source>
</reference>
<evidence type="ECO:0000259" key="1">
    <source>
        <dbReference type="PROSITE" id="PS51910"/>
    </source>
</evidence>